<sequence length="153" mass="17199">MGDPVPGAFSQGRSVGKWFPFSLLDCDLQHVADVIPRQLHPCFFPTGICLHSVPCLTCCDRRTFLPRPGSISIRTPPFERDTSNFFMPPSPQCSRQGPPRCRHCGPWILMFPAMCSPHPSGLLSAWWKLGSIRVPSFDFLISRRSLVVWEISS</sequence>
<comment type="caution">
    <text evidence="1">The sequence shown here is derived from an EMBL/GenBank/DDBJ whole genome shotgun (WGS) entry which is preliminary data.</text>
</comment>
<keyword evidence="2" id="KW-1185">Reference proteome</keyword>
<name>A0AAV3QZV0_LITER</name>
<dbReference type="Proteomes" id="UP001454036">
    <property type="component" value="Unassembled WGS sequence"/>
</dbReference>
<proteinExistence type="predicted"/>
<organism evidence="1 2">
    <name type="scientific">Lithospermum erythrorhizon</name>
    <name type="common">Purple gromwell</name>
    <name type="synonym">Lithospermum officinale var. erythrorhizon</name>
    <dbReference type="NCBI Taxonomy" id="34254"/>
    <lineage>
        <taxon>Eukaryota</taxon>
        <taxon>Viridiplantae</taxon>
        <taxon>Streptophyta</taxon>
        <taxon>Embryophyta</taxon>
        <taxon>Tracheophyta</taxon>
        <taxon>Spermatophyta</taxon>
        <taxon>Magnoliopsida</taxon>
        <taxon>eudicotyledons</taxon>
        <taxon>Gunneridae</taxon>
        <taxon>Pentapetalae</taxon>
        <taxon>asterids</taxon>
        <taxon>lamiids</taxon>
        <taxon>Boraginales</taxon>
        <taxon>Boraginaceae</taxon>
        <taxon>Boraginoideae</taxon>
        <taxon>Lithospermeae</taxon>
        <taxon>Lithospermum</taxon>
    </lineage>
</organism>
<gene>
    <name evidence="1" type="ORF">LIER_24021</name>
</gene>
<dbReference type="EMBL" id="BAABME010006892">
    <property type="protein sequence ID" value="GAA0169570.1"/>
    <property type="molecule type" value="Genomic_DNA"/>
</dbReference>
<dbReference type="AlphaFoldDB" id="A0AAV3QZV0"/>
<evidence type="ECO:0000313" key="2">
    <source>
        <dbReference type="Proteomes" id="UP001454036"/>
    </source>
</evidence>
<evidence type="ECO:0000313" key="1">
    <source>
        <dbReference type="EMBL" id="GAA0169570.1"/>
    </source>
</evidence>
<protein>
    <submittedName>
        <fullName evidence="1">Uncharacterized protein</fullName>
    </submittedName>
</protein>
<accession>A0AAV3QZV0</accession>
<reference evidence="1 2" key="1">
    <citation type="submission" date="2024-01" db="EMBL/GenBank/DDBJ databases">
        <title>The complete chloroplast genome sequence of Lithospermum erythrorhizon: insights into the phylogenetic relationship among Boraginaceae species and the maternal lineages of purple gromwells.</title>
        <authorList>
            <person name="Okada T."/>
            <person name="Watanabe K."/>
        </authorList>
    </citation>
    <scope>NUCLEOTIDE SEQUENCE [LARGE SCALE GENOMIC DNA]</scope>
</reference>